<dbReference type="EMBL" id="JACBZI010000001">
    <property type="protein sequence ID" value="NYI10072.1"/>
    <property type="molecule type" value="Genomic_DNA"/>
</dbReference>
<evidence type="ECO:0000256" key="2">
    <source>
        <dbReference type="SAM" id="Phobius"/>
    </source>
</evidence>
<proteinExistence type="predicted"/>
<dbReference type="RefSeq" id="WP_179530964.1">
    <property type="nucleotide sequence ID" value="NZ_BAAAPP010000004.1"/>
</dbReference>
<sequence length="455" mass="48864">MNGEAERSWEGDPIRGRPRALAPLLVVLSLVLGGLSGCVLLRDDPPGASAPTSAAPPPPGVIEDLKRVLRRRAVAVREDRARQFRAGLAAGDPAFRRAQSAYFTSVRQLPLGVFRYSFDPADILRVDGSYWVVVRVHLQLEGYDAAPVVSRDRYLFSPDTRGRLRLASVTDAAWEARNGVLAQPWDRGPVQVRSVAGVLGVFDADSVDRADDLLTSVQRGIADVSAVVPYSWEHRVVVYALSDTGFMASLRELPGGDPDAVDAVAFPVPLDDTDPLAATAGVRVALHPRMLAREAAARDRLVRHELTHVALGARDDDVPTWLSEGIAEWVSVAPLAPQDRALSTASLVAAREGLESGDLDLPASEVFNGSTSGANYGLSWWACEHLVSSYGDTVLWDLVDALGDRADDREDEGADEGAGQGTDQRGGEVLRRLTGLRTADLAQAAARRMVATYGP</sequence>
<evidence type="ECO:0000313" key="4">
    <source>
        <dbReference type="Proteomes" id="UP000537326"/>
    </source>
</evidence>
<dbReference type="AlphaFoldDB" id="A0A7Z0C3A7"/>
<feature type="transmembrane region" description="Helical" evidence="2">
    <location>
        <begin position="20"/>
        <end position="41"/>
    </location>
</feature>
<keyword evidence="2" id="KW-0472">Membrane</keyword>
<accession>A0A7Z0C3A7</accession>
<protein>
    <recommendedName>
        <fullName evidence="5">Peptidase MA superfamily protein</fullName>
    </recommendedName>
</protein>
<keyword evidence="4" id="KW-1185">Reference proteome</keyword>
<keyword evidence="2" id="KW-0812">Transmembrane</keyword>
<evidence type="ECO:0000313" key="3">
    <source>
        <dbReference type="EMBL" id="NYI10072.1"/>
    </source>
</evidence>
<dbReference type="Proteomes" id="UP000537326">
    <property type="component" value="Unassembled WGS sequence"/>
</dbReference>
<comment type="caution">
    <text evidence="3">The sequence shown here is derived from an EMBL/GenBank/DDBJ whole genome shotgun (WGS) entry which is preliminary data.</text>
</comment>
<gene>
    <name evidence="3" type="ORF">BKA05_001587</name>
</gene>
<keyword evidence="2" id="KW-1133">Transmembrane helix</keyword>
<reference evidence="3 4" key="1">
    <citation type="submission" date="2020-07" db="EMBL/GenBank/DDBJ databases">
        <title>Sequencing the genomes of 1000 actinobacteria strains.</title>
        <authorList>
            <person name="Klenk H.-P."/>
        </authorList>
    </citation>
    <scope>NUCLEOTIDE SEQUENCE [LARGE SCALE GENOMIC DNA]</scope>
    <source>
        <strain evidence="3 4">DSM 18248</strain>
    </source>
</reference>
<evidence type="ECO:0000256" key="1">
    <source>
        <dbReference type="SAM" id="MobiDB-lite"/>
    </source>
</evidence>
<feature type="region of interest" description="Disordered" evidence="1">
    <location>
        <begin position="407"/>
        <end position="428"/>
    </location>
</feature>
<organism evidence="3 4">
    <name type="scientific">Nocardioides marinus</name>
    <dbReference type="NCBI Taxonomy" id="374514"/>
    <lineage>
        <taxon>Bacteria</taxon>
        <taxon>Bacillati</taxon>
        <taxon>Actinomycetota</taxon>
        <taxon>Actinomycetes</taxon>
        <taxon>Propionibacteriales</taxon>
        <taxon>Nocardioidaceae</taxon>
        <taxon>Nocardioides</taxon>
    </lineage>
</organism>
<evidence type="ECO:0008006" key="5">
    <source>
        <dbReference type="Google" id="ProtNLM"/>
    </source>
</evidence>
<name>A0A7Z0C3A7_9ACTN</name>